<dbReference type="GO" id="GO:0005634">
    <property type="term" value="C:nucleus"/>
    <property type="evidence" value="ECO:0007669"/>
    <property type="project" value="UniProtKB-SubCell"/>
</dbReference>
<gene>
    <name evidence="6" type="ORF">CPELLU_LOCUS11710</name>
</gene>
<keyword evidence="3" id="KW-0863">Zinc-finger</keyword>
<sequence length="174" mass="20113">TGLPTSANKQHDPDNDMQYTFNQFKNWVYSEEKSRNDLVNIVIRDELICSTDTIKRDCLKLYQDHKNFVKKILQNISSRISLTTDIWTSQQQLSYSSITVCDCVKAIHTSPKCHQAFVDACDYKVIDIIIPSLDCTTYWNSIYNMLNSAIKVKQALLKLKSQNCYFPDPLSEDK</sequence>
<keyword evidence="7" id="KW-1185">Reference proteome</keyword>
<dbReference type="AlphaFoldDB" id="A0A9N9HP46"/>
<dbReference type="PANTHER" id="PTHR46481">
    <property type="entry name" value="ZINC FINGER BED DOMAIN-CONTAINING PROTEIN 4"/>
    <property type="match status" value="1"/>
</dbReference>
<dbReference type="Proteomes" id="UP000789759">
    <property type="component" value="Unassembled WGS sequence"/>
</dbReference>
<organism evidence="6 7">
    <name type="scientific">Cetraspora pellucida</name>
    <dbReference type="NCBI Taxonomy" id="1433469"/>
    <lineage>
        <taxon>Eukaryota</taxon>
        <taxon>Fungi</taxon>
        <taxon>Fungi incertae sedis</taxon>
        <taxon>Mucoromycota</taxon>
        <taxon>Glomeromycotina</taxon>
        <taxon>Glomeromycetes</taxon>
        <taxon>Diversisporales</taxon>
        <taxon>Gigasporaceae</taxon>
        <taxon>Cetraspora</taxon>
    </lineage>
</organism>
<name>A0A9N9HP46_9GLOM</name>
<protein>
    <submittedName>
        <fullName evidence="6">5372_t:CDS:1</fullName>
    </submittedName>
</protein>
<evidence type="ECO:0000256" key="5">
    <source>
        <dbReference type="ARBA" id="ARBA00023242"/>
    </source>
</evidence>
<comment type="caution">
    <text evidence="6">The sequence shown here is derived from an EMBL/GenBank/DDBJ whole genome shotgun (WGS) entry which is preliminary data.</text>
</comment>
<evidence type="ECO:0000313" key="7">
    <source>
        <dbReference type="Proteomes" id="UP000789759"/>
    </source>
</evidence>
<evidence type="ECO:0000256" key="3">
    <source>
        <dbReference type="ARBA" id="ARBA00022771"/>
    </source>
</evidence>
<dbReference type="PANTHER" id="PTHR46481:SF10">
    <property type="entry name" value="ZINC FINGER BED DOMAIN-CONTAINING PROTEIN 39"/>
    <property type="match status" value="1"/>
</dbReference>
<accession>A0A9N9HP46</accession>
<keyword evidence="2" id="KW-0479">Metal-binding</keyword>
<dbReference type="GO" id="GO:0008270">
    <property type="term" value="F:zinc ion binding"/>
    <property type="evidence" value="ECO:0007669"/>
    <property type="project" value="UniProtKB-KW"/>
</dbReference>
<evidence type="ECO:0000256" key="2">
    <source>
        <dbReference type="ARBA" id="ARBA00022723"/>
    </source>
</evidence>
<comment type="subcellular location">
    <subcellularLocation>
        <location evidence="1">Nucleus</location>
    </subcellularLocation>
</comment>
<dbReference type="InterPro" id="IPR012337">
    <property type="entry name" value="RNaseH-like_sf"/>
</dbReference>
<evidence type="ECO:0000256" key="1">
    <source>
        <dbReference type="ARBA" id="ARBA00004123"/>
    </source>
</evidence>
<feature type="non-terminal residue" evidence="6">
    <location>
        <position position="1"/>
    </location>
</feature>
<proteinExistence type="predicted"/>
<evidence type="ECO:0000256" key="4">
    <source>
        <dbReference type="ARBA" id="ARBA00022833"/>
    </source>
</evidence>
<reference evidence="6" key="1">
    <citation type="submission" date="2021-06" db="EMBL/GenBank/DDBJ databases">
        <authorList>
            <person name="Kallberg Y."/>
            <person name="Tangrot J."/>
            <person name="Rosling A."/>
        </authorList>
    </citation>
    <scope>NUCLEOTIDE SEQUENCE</scope>
    <source>
        <strain evidence="6">FL966</strain>
    </source>
</reference>
<dbReference type="SUPFAM" id="SSF53098">
    <property type="entry name" value="Ribonuclease H-like"/>
    <property type="match status" value="1"/>
</dbReference>
<evidence type="ECO:0000313" key="6">
    <source>
        <dbReference type="EMBL" id="CAG8698937.1"/>
    </source>
</evidence>
<dbReference type="OrthoDB" id="2790258at2759"/>
<dbReference type="EMBL" id="CAJVQA010010633">
    <property type="protein sequence ID" value="CAG8698937.1"/>
    <property type="molecule type" value="Genomic_DNA"/>
</dbReference>
<dbReference type="InterPro" id="IPR052035">
    <property type="entry name" value="ZnF_BED_domain_contain"/>
</dbReference>
<keyword evidence="4" id="KW-0862">Zinc</keyword>
<keyword evidence="5" id="KW-0539">Nucleus</keyword>